<dbReference type="EMBL" id="LAZR01002868">
    <property type="protein sequence ID" value="KKN24644.1"/>
    <property type="molecule type" value="Genomic_DNA"/>
</dbReference>
<name>A0A0F9P3J4_9ZZZZ</name>
<sequence>MPDVQKHIAETRQTLARAFSSVQGRYDYGNLPDMHPNSPDHMILLDMILQRAYAASVVVKRVQPEWRKIAHNMEAFVPLNDAETLTKNTDYRRPVRVVVPL</sequence>
<evidence type="ECO:0000313" key="1">
    <source>
        <dbReference type="EMBL" id="KKN24644.1"/>
    </source>
</evidence>
<feature type="non-terminal residue" evidence="1">
    <location>
        <position position="101"/>
    </location>
</feature>
<organism evidence="1">
    <name type="scientific">marine sediment metagenome</name>
    <dbReference type="NCBI Taxonomy" id="412755"/>
    <lineage>
        <taxon>unclassified sequences</taxon>
        <taxon>metagenomes</taxon>
        <taxon>ecological metagenomes</taxon>
    </lineage>
</organism>
<gene>
    <name evidence="1" type="ORF">LCGC14_0892860</name>
</gene>
<dbReference type="AlphaFoldDB" id="A0A0F9P3J4"/>
<protein>
    <submittedName>
        <fullName evidence="1">Uncharacterized protein</fullName>
    </submittedName>
</protein>
<accession>A0A0F9P3J4</accession>
<reference evidence="1" key="1">
    <citation type="journal article" date="2015" name="Nature">
        <title>Complex archaea that bridge the gap between prokaryotes and eukaryotes.</title>
        <authorList>
            <person name="Spang A."/>
            <person name="Saw J.H."/>
            <person name="Jorgensen S.L."/>
            <person name="Zaremba-Niedzwiedzka K."/>
            <person name="Martijn J."/>
            <person name="Lind A.E."/>
            <person name="van Eijk R."/>
            <person name="Schleper C."/>
            <person name="Guy L."/>
            <person name="Ettema T.J."/>
        </authorList>
    </citation>
    <scope>NUCLEOTIDE SEQUENCE</scope>
</reference>
<comment type="caution">
    <text evidence="1">The sequence shown here is derived from an EMBL/GenBank/DDBJ whole genome shotgun (WGS) entry which is preliminary data.</text>
</comment>
<proteinExistence type="predicted"/>